<feature type="signal peptide" evidence="1">
    <location>
        <begin position="1"/>
        <end position="26"/>
    </location>
</feature>
<evidence type="ECO:0000256" key="1">
    <source>
        <dbReference type="SAM" id="SignalP"/>
    </source>
</evidence>
<keyword evidence="1" id="KW-0732">Signal</keyword>
<dbReference type="RefSeq" id="WP_186505004.1">
    <property type="nucleotide sequence ID" value="NZ_JACNEP010000001.1"/>
</dbReference>
<organism evidence="2 3">
    <name type="scientific">Neptunicella marina</name>
    <dbReference type="NCBI Taxonomy" id="2125989"/>
    <lineage>
        <taxon>Bacteria</taxon>
        <taxon>Pseudomonadati</taxon>
        <taxon>Pseudomonadota</taxon>
        <taxon>Gammaproteobacteria</taxon>
        <taxon>Alteromonadales</taxon>
        <taxon>Alteromonadaceae</taxon>
        <taxon>Neptunicella</taxon>
    </lineage>
</organism>
<gene>
    <name evidence="2" type="ORF">H8B19_01510</name>
</gene>
<protein>
    <recommendedName>
        <fullName evidence="4">SH3 domain-containing protein</fullName>
    </recommendedName>
</protein>
<proteinExistence type="predicted"/>
<evidence type="ECO:0008006" key="4">
    <source>
        <dbReference type="Google" id="ProtNLM"/>
    </source>
</evidence>
<reference evidence="2" key="2">
    <citation type="submission" date="2020-08" db="EMBL/GenBank/DDBJ databases">
        <authorList>
            <person name="Lai Q."/>
        </authorList>
    </citation>
    <scope>NUCLEOTIDE SEQUENCE</scope>
    <source>
        <strain evidence="2">S27-2</strain>
    </source>
</reference>
<evidence type="ECO:0000313" key="2">
    <source>
        <dbReference type="EMBL" id="MBC3764535.1"/>
    </source>
</evidence>
<dbReference type="EMBL" id="JACNEP010000001">
    <property type="protein sequence ID" value="MBC3764535.1"/>
    <property type="molecule type" value="Genomic_DNA"/>
</dbReference>
<accession>A0A8J6IRN2</accession>
<sequence>MRKSYWKSSAFIAAMLNVFLISGVQADDSNMVTIENFKHENDATLEVAQLMCFKRHLAPYREKGRQIEPGKHKLWVRAVNLAWANRTSELDPVVNRRPIAGAYALIEADLKPGQHVAIYRLFKDKIAYVWLHDLDTGQPASKIIPAKLTSPFAFSSQRYDRQCAKGTV</sequence>
<keyword evidence="3" id="KW-1185">Reference proteome</keyword>
<dbReference type="AlphaFoldDB" id="A0A8J6IRN2"/>
<evidence type="ECO:0000313" key="3">
    <source>
        <dbReference type="Proteomes" id="UP000601768"/>
    </source>
</evidence>
<reference evidence="2" key="1">
    <citation type="journal article" date="2018" name="Int. J. Syst. Evol. Microbiol.">
        <title>Neptunicella marina gen. nov., sp. nov., isolated from surface seawater.</title>
        <authorList>
            <person name="Liu X."/>
            <person name="Lai Q."/>
            <person name="Du Y."/>
            <person name="Zhang X."/>
            <person name="Liu Z."/>
            <person name="Sun F."/>
            <person name="Shao Z."/>
        </authorList>
    </citation>
    <scope>NUCLEOTIDE SEQUENCE</scope>
    <source>
        <strain evidence="2">S27-2</strain>
    </source>
</reference>
<name>A0A8J6IRN2_9ALTE</name>
<comment type="caution">
    <text evidence="2">The sequence shown here is derived from an EMBL/GenBank/DDBJ whole genome shotgun (WGS) entry which is preliminary data.</text>
</comment>
<dbReference type="Proteomes" id="UP000601768">
    <property type="component" value="Unassembled WGS sequence"/>
</dbReference>
<feature type="chain" id="PRO_5035192169" description="SH3 domain-containing protein" evidence="1">
    <location>
        <begin position="27"/>
        <end position="168"/>
    </location>
</feature>